<dbReference type="Gene3D" id="3.40.250.10">
    <property type="entry name" value="Rhodanese-like domain"/>
    <property type="match status" value="1"/>
</dbReference>
<evidence type="ECO:0000313" key="2">
    <source>
        <dbReference type="EMBL" id="GLH70339.1"/>
    </source>
</evidence>
<feature type="domain" description="Rhodanese" evidence="1">
    <location>
        <begin position="14"/>
        <end position="86"/>
    </location>
</feature>
<dbReference type="SMART" id="SM00450">
    <property type="entry name" value="RHOD"/>
    <property type="match status" value="1"/>
</dbReference>
<accession>A0ABQ5Q752</accession>
<evidence type="ECO:0000259" key="1">
    <source>
        <dbReference type="PROSITE" id="PS50206"/>
    </source>
</evidence>
<dbReference type="Proteomes" id="UP001165089">
    <property type="component" value="Unassembled WGS sequence"/>
</dbReference>
<dbReference type="Pfam" id="PF00581">
    <property type="entry name" value="Rhodanese"/>
    <property type="match status" value="1"/>
</dbReference>
<keyword evidence="3" id="KW-1185">Reference proteome</keyword>
<protein>
    <recommendedName>
        <fullName evidence="1">Rhodanese domain-containing protein</fullName>
    </recommendedName>
</protein>
<gene>
    <name evidence="2" type="ORF">GETHPA_18720</name>
</gene>
<dbReference type="PROSITE" id="PS50206">
    <property type="entry name" value="RHODANESE_3"/>
    <property type="match status" value="1"/>
</dbReference>
<dbReference type="InterPro" id="IPR050229">
    <property type="entry name" value="GlpE_sulfurtransferase"/>
</dbReference>
<dbReference type="RefSeq" id="WP_285724986.1">
    <property type="nucleotide sequence ID" value="NZ_BSDD01000003.1"/>
</dbReference>
<proteinExistence type="predicted"/>
<organism evidence="2 3">
    <name type="scientific">Geothrix rubra</name>
    <dbReference type="NCBI Taxonomy" id="2927977"/>
    <lineage>
        <taxon>Bacteria</taxon>
        <taxon>Pseudomonadati</taxon>
        <taxon>Acidobacteriota</taxon>
        <taxon>Holophagae</taxon>
        <taxon>Holophagales</taxon>
        <taxon>Holophagaceae</taxon>
        <taxon>Geothrix</taxon>
    </lineage>
</organism>
<name>A0ABQ5Q752_9BACT</name>
<dbReference type="InterPro" id="IPR001763">
    <property type="entry name" value="Rhodanese-like_dom"/>
</dbReference>
<sequence length="96" mass="10612">MSFFLNPEQARELLDGGALVVDVRSAPEFQGGHAPGSLHLPLHLLPALAQERLPRDRALLLCCESGARSFQAVNYLRHQGYDAHNLGPWTFHPDLS</sequence>
<dbReference type="SUPFAM" id="SSF52821">
    <property type="entry name" value="Rhodanese/Cell cycle control phosphatase"/>
    <property type="match status" value="1"/>
</dbReference>
<dbReference type="CDD" id="cd00158">
    <property type="entry name" value="RHOD"/>
    <property type="match status" value="1"/>
</dbReference>
<dbReference type="PANTHER" id="PTHR43031">
    <property type="entry name" value="FAD-DEPENDENT OXIDOREDUCTASE"/>
    <property type="match status" value="1"/>
</dbReference>
<evidence type="ECO:0000313" key="3">
    <source>
        <dbReference type="Proteomes" id="UP001165089"/>
    </source>
</evidence>
<comment type="caution">
    <text evidence="2">The sequence shown here is derived from an EMBL/GenBank/DDBJ whole genome shotgun (WGS) entry which is preliminary data.</text>
</comment>
<reference evidence="2 3" key="1">
    <citation type="journal article" date="2023" name="Antonie Van Leeuwenhoek">
        <title>Mesoterricola silvestris gen. nov., sp. nov., Mesoterricola sediminis sp. nov., Geothrix oryzae sp. nov., Geothrix edaphica sp. nov., Geothrix rubra sp. nov., and Geothrix limicola sp. nov., six novel members of Acidobacteriota isolated from soils.</title>
        <authorList>
            <person name="Itoh H."/>
            <person name="Sugisawa Y."/>
            <person name="Mise K."/>
            <person name="Xu Z."/>
            <person name="Kuniyasu M."/>
            <person name="Ushijima N."/>
            <person name="Kawano K."/>
            <person name="Kobayashi E."/>
            <person name="Shiratori Y."/>
            <person name="Masuda Y."/>
            <person name="Senoo K."/>
        </authorList>
    </citation>
    <scope>NUCLEOTIDE SEQUENCE [LARGE SCALE GENOMIC DNA]</scope>
    <source>
        <strain evidence="2 3">Red803</strain>
    </source>
</reference>
<dbReference type="PANTHER" id="PTHR43031:SF1">
    <property type="entry name" value="PYRIDINE NUCLEOTIDE-DISULPHIDE OXIDOREDUCTASE"/>
    <property type="match status" value="1"/>
</dbReference>
<dbReference type="InterPro" id="IPR036873">
    <property type="entry name" value="Rhodanese-like_dom_sf"/>
</dbReference>
<dbReference type="EMBL" id="BSDD01000003">
    <property type="protein sequence ID" value="GLH70339.1"/>
    <property type="molecule type" value="Genomic_DNA"/>
</dbReference>